<keyword evidence="8" id="KW-0675">Receptor</keyword>
<keyword evidence="14" id="KW-1185">Reference proteome</keyword>
<feature type="domain" description="Fibronectin type-III" evidence="12">
    <location>
        <begin position="92"/>
        <end position="187"/>
    </location>
</feature>
<keyword evidence="4 11" id="KW-0732">Signal</keyword>
<evidence type="ECO:0000256" key="8">
    <source>
        <dbReference type="ARBA" id="ARBA00023170"/>
    </source>
</evidence>
<dbReference type="PROSITE" id="PS50853">
    <property type="entry name" value="FN3"/>
    <property type="match status" value="1"/>
</dbReference>
<evidence type="ECO:0000259" key="12">
    <source>
        <dbReference type="PROSITE" id="PS50853"/>
    </source>
</evidence>
<dbReference type="InterPro" id="IPR036116">
    <property type="entry name" value="FN3_sf"/>
</dbReference>
<reference evidence="13" key="3">
    <citation type="submission" date="2025-09" db="UniProtKB">
        <authorList>
            <consortium name="Ensembl"/>
        </authorList>
    </citation>
    <scope>IDENTIFICATION</scope>
    <source>
        <strain evidence="13">Glennie</strain>
    </source>
</reference>
<dbReference type="GeneTree" id="ENSGT00530000064198"/>
<dbReference type="GO" id="GO:0009897">
    <property type="term" value="C:external side of plasma membrane"/>
    <property type="evidence" value="ECO:0000318"/>
    <property type="project" value="GO_Central"/>
</dbReference>
<dbReference type="GO" id="GO:0008284">
    <property type="term" value="P:positive regulation of cell population proliferation"/>
    <property type="evidence" value="ECO:0000318"/>
    <property type="project" value="GO_Central"/>
</dbReference>
<dbReference type="GO" id="GO:0017046">
    <property type="term" value="F:peptide hormone binding"/>
    <property type="evidence" value="ECO:0000318"/>
    <property type="project" value="GO_Central"/>
</dbReference>
<dbReference type="GO" id="GO:0043235">
    <property type="term" value="C:receptor complex"/>
    <property type="evidence" value="ECO:0000318"/>
    <property type="project" value="GO_Central"/>
</dbReference>
<reference evidence="13" key="2">
    <citation type="submission" date="2025-08" db="UniProtKB">
        <authorList>
            <consortium name="Ensembl"/>
        </authorList>
    </citation>
    <scope>IDENTIFICATION</scope>
    <source>
        <strain evidence="13">Glennie</strain>
    </source>
</reference>
<dbReference type="Gene3D" id="2.60.40.10">
    <property type="entry name" value="Immunoglobulins"/>
    <property type="match status" value="2"/>
</dbReference>
<evidence type="ECO:0000256" key="4">
    <source>
        <dbReference type="ARBA" id="ARBA00022729"/>
    </source>
</evidence>
<dbReference type="CTD" id="149233"/>
<evidence type="ECO:0000256" key="5">
    <source>
        <dbReference type="ARBA" id="ARBA00022737"/>
    </source>
</evidence>
<reference evidence="13 14" key="1">
    <citation type="journal article" date="2008" name="Nature">
        <title>Genome analysis of the platypus reveals unique signatures of evolution.</title>
        <authorList>
            <person name="Warren W.C."/>
            <person name="Hillier L.W."/>
            <person name="Marshall Graves J.A."/>
            <person name="Birney E."/>
            <person name="Ponting C.P."/>
            <person name="Grutzner F."/>
            <person name="Belov K."/>
            <person name="Miller W."/>
            <person name="Clarke L."/>
            <person name="Chinwalla A.T."/>
            <person name="Yang S.P."/>
            <person name="Heger A."/>
            <person name="Locke D.P."/>
            <person name="Miethke P."/>
            <person name="Waters P.D."/>
            <person name="Veyrunes F."/>
            <person name="Fulton L."/>
            <person name="Fulton B."/>
            <person name="Graves T."/>
            <person name="Wallis J."/>
            <person name="Puente X.S."/>
            <person name="Lopez-Otin C."/>
            <person name="Ordonez G.R."/>
            <person name="Eichler E.E."/>
            <person name="Chen L."/>
            <person name="Cheng Z."/>
            <person name="Deakin J.E."/>
            <person name="Alsop A."/>
            <person name="Thompson K."/>
            <person name="Kirby P."/>
            <person name="Papenfuss A.T."/>
            <person name="Wakefield M.J."/>
            <person name="Olender T."/>
            <person name="Lancet D."/>
            <person name="Huttley G.A."/>
            <person name="Smit A.F."/>
            <person name="Pask A."/>
            <person name="Temple-Smith P."/>
            <person name="Batzer M.A."/>
            <person name="Walker J.A."/>
            <person name="Konkel M.K."/>
            <person name="Harris R.S."/>
            <person name="Whittington C.M."/>
            <person name="Wong E.S."/>
            <person name="Gemmell N.J."/>
            <person name="Buschiazzo E."/>
            <person name="Vargas Jentzsch I.M."/>
            <person name="Merkel A."/>
            <person name="Schmitz J."/>
            <person name="Zemann A."/>
            <person name="Churakov G."/>
            <person name="Kriegs J.O."/>
            <person name="Brosius J."/>
            <person name="Murchison E.P."/>
            <person name="Sachidanandam R."/>
            <person name="Smith C."/>
            <person name="Hannon G.J."/>
            <person name="Tsend-Ayush E."/>
            <person name="McMillan D."/>
            <person name="Attenborough R."/>
            <person name="Rens W."/>
            <person name="Ferguson-Smith M."/>
            <person name="Lefevre C.M."/>
            <person name="Sharp J.A."/>
            <person name="Nicholas K.R."/>
            <person name="Ray D.A."/>
            <person name="Kube M."/>
            <person name="Reinhardt R."/>
            <person name="Pringle T.H."/>
            <person name="Taylor J."/>
            <person name="Jones R.C."/>
            <person name="Nixon B."/>
            <person name="Dacheux J.L."/>
            <person name="Niwa H."/>
            <person name="Sekita Y."/>
            <person name="Huang X."/>
            <person name="Stark A."/>
            <person name="Kheradpour P."/>
            <person name="Kellis M."/>
            <person name="Flicek P."/>
            <person name="Chen Y."/>
            <person name="Webber C."/>
            <person name="Hardison R."/>
            <person name="Nelson J."/>
            <person name="Hallsworth-Pepin K."/>
            <person name="Delehaunty K."/>
            <person name="Markovic C."/>
            <person name="Minx P."/>
            <person name="Feng Y."/>
            <person name="Kremitzki C."/>
            <person name="Mitreva M."/>
            <person name="Glasscock J."/>
            <person name="Wylie T."/>
            <person name="Wohldmann P."/>
            <person name="Thiru P."/>
            <person name="Nhan M.N."/>
            <person name="Pohl C.S."/>
            <person name="Smith S.M."/>
            <person name="Hou S."/>
            <person name="Nefedov M."/>
            <person name="de Jong P.J."/>
            <person name="Renfree M.B."/>
            <person name="Mardis E.R."/>
            <person name="Wilson R.K."/>
        </authorList>
    </citation>
    <scope>NUCLEOTIDE SEQUENCE [LARGE SCALE GENOMIC DNA]</scope>
    <source>
        <strain evidence="13 14">Glennie</strain>
    </source>
</reference>
<evidence type="ECO:0000256" key="2">
    <source>
        <dbReference type="ARBA" id="ARBA00008921"/>
    </source>
</evidence>
<name>F7C043_ORNAN</name>
<dbReference type="SUPFAM" id="SSF49265">
    <property type="entry name" value="Fibronectin type III"/>
    <property type="match status" value="2"/>
</dbReference>
<keyword evidence="5" id="KW-0677">Repeat</keyword>
<dbReference type="eggNOG" id="ENOG502QUIH">
    <property type="taxonomic scope" value="Eukaryota"/>
</dbReference>
<comment type="subcellular location">
    <subcellularLocation>
        <location evidence="1">Membrane</location>
        <topology evidence="1">Single-pass type I membrane protein</topology>
    </subcellularLocation>
</comment>
<dbReference type="PANTHER" id="PTHR48423:SF2">
    <property type="entry name" value="INTERLEUKIN-12 RECEPTOR SUBUNIT BETA-2"/>
    <property type="match status" value="1"/>
</dbReference>
<dbReference type="HOGENOM" id="CLU_1053616_0_0_1"/>
<organism evidence="13 14">
    <name type="scientific">Ornithorhynchus anatinus</name>
    <name type="common">Duckbill platypus</name>
    <dbReference type="NCBI Taxonomy" id="9258"/>
    <lineage>
        <taxon>Eukaryota</taxon>
        <taxon>Metazoa</taxon>
        <taxon>Chordata</taxon>
        <taxon>Craniata</taxon>
        <taxon>Vertebrata</taxon>
        <taxon>Euteleostomi</taxon>
        <taxon>Mammalia</taxon>
        <taxon>Monotremata</taxon>
        <taxon>Ornithorhynchidae</taxon>
        <taxon>Ornithorhynchus</taxon>
    </lineage>
</organism>
<protein>
    <submittedName>
        <fullName evidence="13">Interleukin 23 receptor</fullName>
    </submittedName>
</protein>
<proteinExistence type="inferred from homology"/>
<dbReference type="Bgee" id="ENSOANG00000007769">
    <property type="expression patterns" value="Expressed in fibroblast and 4 other cell types or tissues"/>
</dbReference>
<dbReference type="Proteomes" id="UP000002279">
    <property type="component" value="Chromosome 18"/>
</dbReference>
<sequence>MKWSWLFIYSWGVVMEAAIKNCQPRRFQFYKNSQLVRDRHRVTRINGTTVRLRYSSFREASASVLCTALCPGEPEETLVCGDDISAGYPPDAPANLTCFIREYSSYMVCTWNCGKSTYLETKYTVHVKSLQTAEEQWYNPSEFLNISTNQLSGGPLYFIWVRAANALGVKTSAPQQVHLDEIVIPAAPIIINVENGNASVPKTFIYWKRQTSMDNVYCETRYKATTGQTWNVEDLDARFPNGQRIGYDLEPKTKYEFQARCWRSVSQPAGDGSQGWSEPFFLTTPRTGLGSSLTSSTQSPLHIEPLIASVFKEDPTFDRSHNNRGVLAGMILCAILPSTGLLVLILKKSLRIRMKRGLWSLLPSWLQEDVPNIKNSNAMKTLKEKSEFTTKDLSQQFLYSDPEITEVQETFPQEKFKLTGYGEEIGTTSPEKRWDLENPPSVEPAIPNLSDLPDPSLGYKPQTSNFLLGETPRGYTKNMDSSIVDLQLDPLGLGKNVTIKGYPRPMSPISDSLFGSRTIFLEDLSLVFDGSGLGPAGLRDLEEGQVSENRQSGKNLPDQTLVQDQLLSCLGTPKEDPLDIHSYIPQTAGRWIQ</sequence>
<comment type="similarity">
    <text evidence="2">Belongs to the type I cytokine receptor family. Type 2 subfamily.</text>
</comment>
<dbReference type="RefSeq" id="XP_028902394.1">
    <property type="nucleotide sequence ID" value="XM_029046561.2"/>
</dbReference>
<dbReference type="PANTHER" id="PTHR48423">
    <property type="entry name" value="INTERLEUKIN-27 RECEPTOR SUBUNIT ALPHA"/>
    <property type="match status" value="1"/>
</dbReference>
<evidence type="ECO:0000313" key="13">
    <source>
        <dbReference type="Ensembl" id="ENSOANP00000012377.2"/>
    </source>
</evidence>
<evidence type="ECO:0000256" key="1">
    <source>
        <dbReference type="ARBA" id="ARBA00004479"/>
    </source>
</evidence>
<dbReference type="InParanoid" id="F7C043"/>
<dbReference type="OMA" id="NWCHGGI"/>
<dbReference type="InterPro" id="IPR052672">
    <property type="entry name" value="Type1_Cytokine_Rcpt_Type2"/>
</dbReference>
<accession>F7C043</accession>
<evidence type="ECO:0000256" key="10">
    <source>
        <dbReference type="SAM" id="Phobius"/>
    </source>
</evidence>
<evidence type="ECO:0000256" key="7">
    <source>
        <dbReference type="ARBA" id="ARBA00023136"/>
    </source>
</evidence>
<keyword evidence="7 10" id="KW-0472">Membrane</keyword>
<dbReference type="GeneID" id="100081726"/>
<keyword evidence="9" id="KW-0325">Glycoprotein</keyword>
<feature type="transmembrane region" description="Helical" evidence="10">
    <location>
        <begin position="325"/>
        <end position="346"/>
    </location>
</feature>
<keyword evidence="3 10" id="KW-0812">Transmembrane</keyword>
<keyword evidence="6 10" id="KW-1133">Transmembrane helix</keyword>
<evidence type="ECO:0000256" key="9">
    <source>
        <dbReference type="ARBA" id="ARBA00023180"/>
    </source>
</evidence>
<dbReference type="InterPro" id="IPR013783">
    <property type="entry name" value="Ig-like_fold"/>
</dbReference>
<dbReference type="GO" id="GO:0019221">
    <property type="term" value="P:cytokine-mediated signaling pathway"/>
    <property type="evidence" value="ECO:0000318"/>
    <property type="project" value="GO_Central"/>
</dbReference>
<dbReference type="Ensembl" id="ENSOANT00000012379.2">
    <property type="protein sequence ID" value="ENSOANP00000012377.2"/>
    <property type="gene ID" value="ENSOANG00000007769.2"/>
</dbReference>
<dbReference type="GO" id="GO:0004925">
    <property type="term" value="F:prolactin receptor activity"/>
    <property type="evidence" value="ECO:0000318"/>
    <property type="project" value="GO_Central"/>
</dbReference>
<evidence type="ECO:0000256" key="3">
    <source>
        <dbReference type="ARBA" id="ARBA00022692"/>
    </source>
</evidence>
<evidence type="ECO:0000256" key="11">
    <source>
        <dbReference type="SAM" id="SignalP"/>
    </source>
</evidence>
<dbReference type="FunCoup" id="F7C043">
    <property type="interactions" value="307"/>
</dbReference>
<feature type="chain" id="PRO_5027738405" evidence="11">
    <location>
        <begin position="19"/>
        <end position="593"/>
    </location>
</feature>
<dbReference type="InterPro" id="IPR003961">
    <property type="entry name" value="FN3_dom"/>
</dbReference>
<dbReference type="AlphaFoldDB" id="F7C043"/>
<evidence type="ECO:0000256" key="6">
    <source>
        <dbReference type="ARBA" id="ARBA00022989"/>
    </source>
</evidence>
<dbReference type="GO" id="GO:0019955">
    <property type="term" value="F:cytokine binding"/>
    <property type="evidence" value="ECO:0000318"/>
    <property type="project" value="GO_Central"/>
</dbReference>
<gene>
    <name evidence="13" type="primary">IL23R</name>
</gene>
<feature type="signal peptide" evidence="11">
    <location>
        <begin position="1"/>
        <end position="18"/>
    </location>
</feature>
<evidence type="ECO:0000313" key="14">
    <source>
        <dbReference type="Proteomes" id="UP000002279"/>
    </source>
</evidence>